<name>A0A382QR58_9ZZZZ</name>
<reference evidence="1" key="1">
    <citation type="submission" date="2018-05" db="EMBL/GenBank/DDBJ databases">
        <authorList>
            <person name="Lanie J.A."/>
            <person name="Ng W.-L."/>
            <person name="Kazmierczak K.M."/>
            <person name="Andrzejewski T.M."/>
            <person name="Davidsen T.M."/>
            <person name="Wayne K.J."/>
            <person name="Tettelin H."/>
            <person name="Glass J.I."/>
            <person name="Rusch D."/>
            <person name="Podicherti R."/>
            <person name="Tsui H.-C.T."/>
            <person name="Winkler M.E."/>
        </authorList>
    </citation>
    <scope>NUCLEOTIDE SEQUENCE</scope>
</reference>
<sequence>RCVLRAHKVKGYGFAIMTNSQNGGVILDELKERIERAYGYDSLDKSVYR</sequence>
<accession>A0A382QR58</accession>
<feature type="non-terminal residue" evidence="1">
    <location>
        <position position="1"/>
    </location>
</feature>
<gene>
    <name evidence="1" type="ORF">METZ01_LOCUS340252</name>
</gene>
<protein>
    <submittedName>
        <fullName evidence="1">Uncharacterized protein</fullName>
    </submittedName>
</protein>
<dbReference type="EMBL" id="UINC01115981">
    <property type="protein sequence ID" value="SVC87398.1"/>
    <property type="molecule type" value="Genomic_DNA"/>
</dbReference>
<evidence type="ECO:0000313" key="1">
    <source>
        <dbReference type="EMBL" id="SVC87398.1"/>
    </source>
</evidence>
<organism evidence="1">
    <name type="scientific">marine metagenome</name>
    <dbReference type="NCBI Taxonomy" id="408172"/>
    <lineage>
        <taxon>unclassified sequences</taxon>
        <taxon>metagenomes</taxon>
        <taxon>ecological metagenomes</taxon>
    </lineage>
</organism>
<dbReference type="AlphaFoldDB" id="A0A382QR58"/>
<proteinExistence type="predicted"/>